<feature type="compositionally biased region" description="Low complexity" evidence="3">
    <location>
        <begin position="691"/>
        <end position="717"/>
    </location>
</feature>
<evidence type="ECO:0000256" key="1">
    <source>
        <dbReference type="ARBA" id="ARBA00004123"/>
    </source>
</evidence>
<evidence type="ECO:0000256" key="3">
    <source>
        <dbReference type="SAM" id="MobiDB-lite"/>
    </source>
</evidence>
<feature type="compositionally biased region" description="Gly residues" evidence="3">
    <location>
        <begin position="556"/>
        <end position="575"/>
    </location>
</feature>
<dbReference type="PANTHER" id="PTHR12610:SF12">
    <property type="entry name" value="SEQUENCE-SPECIFIC SINGLE-STRANDED DNA-BINDING PROTEIN, ISOFORM D"/>
    <property type="match status" value="1"/>
</dbReference>
<dbReference type="VEuPathDB" id="FungiDB:PADG_11739"/>
<dbReference type="GO" id="GO:0045944">
    <property type="term" value="P:positive regulation of transcription by RNA polymerase II"/>
    <property type="evidence" value="ECO:0007669"/>
    <property type="project" value="TreeGrafter"/>
</dbReference>
<feature type="region of interest" description="Disordered" evidence="3">
    <location>
        <begin position="432"/>
        <end position="507"/>
    </location>
</feature>
<feature type="compositionally biased region" description="Low complexity" evidence="3">
    <location>
        <begin position="620"/>
        <end position="630"/>
    </location>
</feature>
<comment type="subcellular location">
    <subcellularLocation>
        <location evidence="1">Nucleus</location>
    </subcellularLocation>
</comment>
<dbReference type="EMBL" id="LZYO01000031">
    <property type="protein sequence ID" value="ODH41769.1"/>
    <property type="molecule type" value="Genomic_DNA"/>
</dbReference>
<comment type="caution">
    <text evidence="4">The sequence shown here is derived from an EMBL/GenBank/DDBJ whole genome shotgun (WGS) entry which is preliminary data.</text>
</comment>
<feature type="region of interest" description="Disordered" evidence="3">
    <location>
        <begin position="525"/>
        <end position="777"/>
    </location>
</feature>
<gene>
    <name evidence="4" type="ORF">ACO22_01347</name>
</gene>
<reference evidence="4 5" key="1">
    <citation type="submission" date="2016-06" db="EMBL/GenBank/DDBJ databases">
        <authorList>
            <person name="Kjaerup R.B."/>
            <person name="Dalgaard T.S."/>
            <person name="Juul-Madsen H.R."/>
        </authorList>
    </citation>
    <scope>NUCLEOTIDE SEQUENCE [LARGE SCALE GENOMIC DNA]</scope>
    <source>
        <strain evidence="4 5">Pb300</strain>
    </source>
</reference>
<feature type="compositionally biased region" description="Low complexity" evidence="3">
    <location>
        <begin position="216"/>
        <end position="227"/>
    </location>
</feature>
<dbReference type="VEuPathDB" id="FungiDB:PABG_11291"/>
<feature type="compositionally biased region" description="Basic and acidic residues" evidence="3">
    <location>
        <begin position="231"/>
        <end position="242"/>
    </location>
</feature>
<feature type="compositionally biased region" description="Low complexity" evidence="3">
    <location>
        <begin position="727"/>
        <end position="758"/>
    </location>
</feature>
<dbReference type="GO" id="GO:0005634">
    <property type="term" value="C:nucleus"/>
    <property type="evidence" value="ECO:0007669"/>
    <property type="project" value="UniProtKB-SubCell"/>
</dbReference>
<dbReference type="Proteomes" id="UP000242814">
    <property type="component" value="Unassembled WGS sequence"/>
</dbReference>
<name>A0A1D2JM72_PARBR</name>
<feature type="compositionally biased region" description="Low complexity" evidence="3">
    <location>
        <begin position="580"/>
        <end position="599"/>
    </location>
</feature>
<feature type="region of interest" description="Disordered" evidence="3">
    <location>
        <begin position="75"/>
        <end position="99"/>
    </location>
</feature>
<feature type="region of interest" description="Disordered" evidence="3">
    <location>
        <begin position="806"/>
        <end position="825"/>
    </location>
</feature>
<evidence type="ECO:0000313" key="5">
    <source>
        <dbReference type="Proteomes" id="UP000242814"/>
    </source>
</evidence>
<dbReference type="VEuPathDB" id="FungiDB:PABG_11292"/>
<feature type="compositionally biased region" description="Polar residues" evidence="3">
    <location>
        <begin position="536"/>
        <end position="546"/>
    </location>
</feature>
<sequence length="825" mass="89395">MNQMNVAGMNPGAGGPVGGIPMMNNGSSALRSDPGNQILQGDNVVQLNTYIYDYFLKRGYHDCARALIQDESFTMSTSPVPKSTPHRRDGEMNGVDGDAMVTDSKDEVKHRIPDDMPRPNIPPGQGGDFQQTSFLLDWFNLFWDIFWAQRKRSKNPEAMQYVQQTQQLLRMQNQQMLRQSQMIPGQYNMRAARGGMMPAGMQKTLLQNNPNMTPQQMAQLQKNQQMLHHQMQRETSEMEMNGHRPQSPSSAENAPSPSKRPRLDSSQVNGLQMAPNGRGQGQMPGRPNHQTNAMLIQHGINPNTLTPQQFTSFQAQNPSVQAKSLQVYNQNMGNMSIHNNRAAMNNPGMPNGLMNPGVMPNQGDMMPMHDGQLLPMQEYYSANGQMTQVPRPQMQTPGSGNHALQDYQMQLMLLEQQNKRRLLLARQEQDGINRGDGQAGMPGQPNLPPGTSPQGSRAGASPNPNDQMKRGTPKMPQTGLPGSPSVNDAMAHGRSSPASMNFGGQMPQEMGGGAFFINKSLQDGVVQNGMRPPSSNPAFSGPQMTQPMDAMSRPQGPGGPGGNRMPGGNWQGQGPPGQPMVPQQQQVGQQQPQPAGTPQERNAMPPPQAPPAGVAGTGRTQPSSPQAGAAPPTPQQSNKPAPKGKKDPKENPRKRPPKKPSTANASNTAATPSSEVDPPPTPTPPTPITPVHPSSFNKNNAANNAAANNANANTNVNGPQPTSASNAAQQQQNLVQQQQAQQQQQQAQQQQAQQQQQQDPGQTFGDMNLPDANNFNLDFTTLDNPDILENFDFDSFLNTDDPNGFAFDPSMPYPDGVEAGAGENL</sequence>
<feature type="region of interest" description="Disordered" evidence="3">
    <location>
        <begin position="216"/>
        <end position="290"/>
    </location>
</feature>
<feature type="compositionally biased region" description="Low complexity" evidence="3">
    <location>
        <begin position="660"/>
        <end position="676"/>
    </location>
</feature>
<dbReference type="PANTHER" id="PTHR12610">
    <property type="entry name" value="SINGLE STRANDED DNA BINDING PROTEIN"/>
    <property type="match status" value="1"/>
</dbReference>
<feature type="compositionally biased region" description="Pro residues" evidence="3">
    <location>
        <begin position="677"/>
        <end position="690"/>
    </location>
</feature>
<feature type="compositionally biased region" description="Basic and acidic residues" evidence="3">
    <location>
        <begin position="644"/>
        <end position="653"/>
    </location>
</feature>
<proteinExistence type="predicted"/>
<organism evidence="4 5">
    <name type="scientific">Paracoccidioides brasiliensis</name>
    <dbReference type="NCBI Taxonomy" id="121759"/>
    <lineage>
        <taxon>Eukaryota</taxon>
        <taxon>Fungi</taxon>
        <taxon>Dikarya</taxon>
        <taxon>Ascomycota</taxon>
        <taxon>Pezizomycotina</taxon>
        <taxon>Eurotiomycetes</taxon>
        <taxon>Eurotiomycetidae</taxon>
        <taxon>Onygenales</taxon>
        <taxon>Ajellomycetaceae</taxon>
        <taxon>Paracoccidioides</taxon>
    </lineage>
</organism>
<evidence type="ECO:0000256" key="2">
    <source>
        <dbReference type="ARBA" id="ARBA00023242"/>
    </source>
</evidence>
<dbReference type="PROSITE" id="PS50896">
    <property type="entry name" value="LISH"/>
    <property type="match status" value="1"/>
</dbReference>
<accession>A0A1D2JM72</accession>
<evidence type="ECO:0000313" key="4">
    <source>
        <dbReference type="EMBL" id="ODH41769.1"/>
    </source>
</evidence>
<keyword evidence="2" id="KW-0539">Nucleus</keyword>
<feature type="compositionally biased region" description="Low complexity" evidence="3">
    <location>
        <begin position="245"/>
        <end position="257"/>
    </location>
</feature>
<dbReference type="InterPro" id="IPR006594">
    <property type="entry name" value="LisH"/>
</dbReference>
<protein>
    <submittedName>
        <fullName evidence="4">Uncharacterized protein</fullName>
    </submittedName>
</protein>
<dbReference type="AlphaFoldDB" id="A0A1D2JM72"/>